<dbReference type="InterPro" id="IPR032828">
    <property type="entry name" value="PolyA_RNA-bd"/>
</dbReference>
<dbReference type="InterPro" id="IPR002646">
    <property type="entry name" value="PolA_pol_head_dom"/>
</dbReference>
<dbReference type="PANTHER" id="PTHR43051:SF1">
    <property type="entry name" value="POLYNUCLEOTIDE ADENYLYLTRANSFERASE FAMILY PROTEIN"/>
    <property type="match status" value="1"/>
</dbReference>
<evidence type="ECO:0000313" key="7">
    <source>
        <dbReference type="EMBL" id="GKV44187.1"/>
    </source>
</evidence>
<protein>
    <recommendedName>
        <fullName evidence="9">Poly(A) polymerase</fullName>
    </recommendedName>
</protein>
<dbReference type="Proteomes" id="UP001054252">
    <property type="component" value="Unassembled WGS sequence"/>
</dbReference>
<evidence type="ECO:0000256" key="2">
    <source>
        <dbReference type="ARBA" id="ARBA00022679"/>
    </source>
</evidence>
<reference evidence="7 8" key="1">
    <citation type="journal article" date="2021" name="Commun. Biol.">
        <title>The genome of Shorea leprosula (Dipterocarpaceae) highlights the ecological relevance of drought in aseasonal tropical rainforests.</title>
        <authorList>
            <person name="Ng K.K.S."/>
            <person name="Kobayashi M.J."/>
            <person name="Fawcett J.A."/>
            <person name="Hatakeyama M."/>
            <person name="Paape T."/>
            <person name="Ng C.H."/>
            <person name="Ang C.C."/>
            <person name="Tnah L.H."/>
            <person name="Lee C.T."/>
            <person name="Nishiyama T."/>
            <person name="Sese J."/>
            <person name="O'Brien M.J."/>
            <person name="Copetti D."/>
            <person name="Mohd Noor M.I."/>
            <person name="Ong R.C."/>
            <person name="Putra M."/>
            <person name="Sireger I.Z."/>
            <person name="Indrioko S."/>
            <person name="Kosugi Y."/>
            <person name="Izuno A."/>
            <person name="Isagi Y."/>
            <person name="Lee S.L."/>
            <person name="Shimizu K.K."/>
        </authorList>
    </citation>
    <scope>NUCLEOTIDE SEQUENCE [LARGE SCALE GENOMIC DNA]</scope>
    <source>
        <strain evidence="7">214</strain>
    </source>
</reference>
<dbReference type="SUPFAM" id="SSF81301">
    <property type="entry name" value="Nucleotidyltransferase"/>
    <property type="match status" value="1"/>
</dbReference>
<feature type="domain" description="Poly A polymerase head" evidence="5">
    <location>
        <begin position="96"/>
        <end position="222"/>
    </location>
</feature>
<name>A0AAV5M6P0_9ROSI</name>
<evidence type="ECO:0008006" key="9">
    <source>
        <dbReference type="Google" id="ProtNLM"/>
    </source>
</evidence>
<accession>A0AAV5M6P0</accession>
<dbReference type="GO" id="GO:0003723">
    <property type="term" value="F:RNA binding"/>
    <property type="evidence" value="ECO:0007669"/>
    <property type="project" value="UniProtKB-KW"/>
</dbReference>
<keyword evidence="4" id="KW-0694">RNA-binding</keyword>
<dbReference type="SUPFAM" id="SSF81891">
    <property type="entry name" value="Poly A polymerase C-terminal region-like"/>
    <property type="match status" value="1"/>
</dbReference>
<dbReference type="CDD" id="cd05398">
    <property type="entry name" value="NT_ClassII-CCAase"/>
    <property type="match status" value="1"/>
</dbReference>
<evidence type="ECO:0000256" key="4">
    <source>
        <dbReference type="RuleBase" id="RU003953"/>
    </source>
</evidence>
<dbReference type="AlphaFoldDB" id="A0AAV5M6P0"/>
<evidence type="ECO:0000256" key="1">
    <source>
        <dbReference type="ARBA" id="ARBA00007265"/>
    </source>
</evidence>
<dbReference type="EMBL" id="BPVZ01000177">
    <property type="protein sequence ID" value="GKV44187.1"/>
    <property type="molecule type" value="Genomic_DNA"/>
</dbReference>
<proteinExistence type="inferred from homology"/>
<dbReference type="InterPro" id="IPR043519">
    <property type="entry name" value="NT_sf"/>
</dbReference>
<comment type="caution">
    <text evidence="7">The sequence shown here is derived from an EMBL/GenBank/DDBJ whole genome shotgun (WGS) entry which is preliminary data.</text>
</comment>
<dbReference type="GO" id="GO:0000166">
    <property type="term" value="F:nucleotide binding"/>
    <property type="evidence" value="ECO:0007669"/>
    <property type="project" value="UniProtKB-KW"/>
</dbReference>
<sequence>MAIFLRGKDCLLSRLKSITRFQRFNYTLDEGGFQAKYKFNREMGFASNSKNSHIGHEADTSKWKKIDARKFGITRDMIPSPSLVVLKILRNNGFEAYLVGGCVRDLLLQRIPKDFDVVTTAELKQIKKKFNRSHIIGKRFPICVVHIKGSAVEVSSFETVANNAKANEDVFKSPLCDEKDFIRWRNSTQRDFTINSLFYDPFSNKIYDYTNGMSDLRSLKLRTLIPAHLSFKEDCARILRGLRIAARLHLSFSKDTERAMCDLSSSIEGLDKFRLMLEMNYMMSYGAAESSICLLQRFNLLEILLPFHAAYLDQQKSAQNSVMLMKLLSNLDKLLSCEQPADSSLW</sequence>
<comment type="similarity">
    <text evidence="1 4">Belongs to the tRNA nucleotidyltransferase/poly(A) polymerase family.</text>
</comment>
<keyword evidence="2 4" id="KW-0808">Transferase</keyword>
<organism evidence="7 8">
    <name type="scientific">Rubroshorea leprosula</name>
    <dbReference type="NCBI Taxonomy" id="152421"/>
    <lineage>
        <taxon>Eukaryota</taxon>
        <taxon>Viridiplantae</taxon>
        <taxon>Streptophyta</taxon>
        <taxon>Embryophyta</taxon>
        <taxon>Tracheophyta</taxon>
        <taxon>Spermatophyta</taxon>
        <taxon>Magnoliopsida</taxon>
        <taxon>eudicotyledons</taxon>
        <taxon>Gunneridae</taxon>
        <taxon>Pentapetalae</taxon>
        <taxon>rosids</taxon>
        <taxon>malvids</taxon>
        <taxon>Malvales</taxon>
        <taxon>Dipterocarpaceae</taxon>
        <taxon>Rubroshorea</taxon>
    </lineage>
</organism>
<evidence type="ECO:0000259" key="5">
    <source>
        <dbReference type="Pfam" id="PF01743"/>
    </source>
</evidence>
<keyword evidence="8" id="KW-1185">Reference proteome</keyword>
<dbReference type="Gene3D" id="1.10.3090.10">
    <property type="entry name" value="cca-adding enzyme, domain 2"/>
    <property type="match status" value="1"/>
</dbReference>
<dbReference type="Pfam" id="PF01743">
    <property type="entry name" value="PolyA_pol"/>
    <property type="match status" value="1"/>
</dbReference>
<evidence type="ECO:0000313" key="8">
    <source>
        <dbReference type="Proteomes" id="UP001054252"/>
    </source>
</evidence>
<dbReference type="GO" id="GO:0001680">
    <property type="term" value="P:tRNA 3'-terminal CCA addition"/>
    <property type="evidence" value="ECO:0007669"/>
    <property type="project" value="UniProtKB-ARBA"/>
</dbReference>
<dbReference type="Gene3D" id="3.30.460.10">
    <property type="entry name" value="Beta Polymerase, domain 2"/>
    <property type="match status" value="1"/>
</dbReference>
<feature type="domain" description="tRNA nucleotidyltransferase/poly(A) polymerase RNA and SrmB- binding" evidence="6">
    <location>
        <begin position="251"/>
        <end position="311"/>
    </location>
</feature>
<dbReference type="Pfam" id="PF12627">
    <property type="entry name" value="PolyA_pol_RNAbd"/>
    <property type="match status" value="1"/>
</dbReference>
<evidence type="ECO:0000259" key="6">
    <source>
        <dbReference type="Pfam" id="PF12627"/>
    </source>
</evidence>
<evidence type="ECO:0000256" key="3">
    <source>
        <dbReference type="ARBA" id="ARBA00022741"/>
    </source>
</evidence>
<dbReference type="PANTHER" id="PTHR43051">
    <property type="entry name" value="POLYNUCLEOTIDE ADENYLYLTRANSFERASE FAMILY PROTEIN"/>
    <property type="match status" value="1"/>
</dbReference>
<gene>
    <name evidence="7" type="ORF">SLEP1_g51391</name>
</gene>
<dbReference type="InterPro" id="IPR052191">
    <property type="entry name" value="tRNA_ntf/polyA_polymerase_I"/>
</dbReference>
<keyword evidence="3" id="KW-0547">Nucleotide-binding</keyword>
<dbReference type="GO" id="GO:0016779">
    <property type="term" value="F:nucleotidyltransferase activity"/>
    <property type="evidence" value="ECO:0007669"/>
    <property type="project" value="InterPro"/>
</dbReference>